<dbReference type="Pfam" id="PF01266">
    <property type="entry name" value="DAO"/>
    <property type="match status" value="1"/>
</dbReference>
<dbReference type="GO" id="GO:0004368">
    <property type="term" value="F:glycerol-3-phosphate dehydrogenase (quinone) activity"/>
    <property type="evidence" value="ECO:0007669"/>
    <property type="project" value="InterPro"/>
</dbReference>
<dbReference type="PANTHER" id="PTHR11985:SF15">
    <property type="entry name" value="GLYCEROL-3-PHOSPHATE DEHYDROGENASE, MITOCHONDRIAL"/>
    <property type="match status" value="1"/>
</dbReference>
<dbReference type="SUPFAM" id="SSF51905">
    <property type="entry name" value="FAD/NAD(P)-binding domain"/>
    <property type="match status" value="1"/>
</dbReference>
<comment type="caution">
    <text evidence="7">The sequence shown here is derived from an EMBL/GenBank/DDBJ whole genome shotgun (WGS) entry which is preliminary data.</text>
</comment>
<feature type="domain" description="FAD dependent oxidoreductase" evidence="6">
    <location>
        <begin position="8"/>
        <end position="95"/>
    </location>
</feature>
<evidence type="ECO:0000256" key="1">
    <source>
        <dbReference type="ARBA" id="ARBA00001974"/>
    </source>
</evidence>
<dbReference type="InterPro" id="IPR006076">
    <property type="entry name" value="FAD-dep_OxRdtase"/>
</dbReference>
<dbReference type="EMBL" id="AIMA01000013">
    <property type="protein sequence ID" value="EJF90245.1"/>
    <property type="molecule type" value="Genomic_DNA"/>
</dbReference>
<keyword evidence="4" id="KW-0274">FAD</keyword>
<comment type="similarity">
    <text evidence="2">Belongs to the FAD-dependent glycerol-3-phosphate dehydrogenase family.</text>
</comment>
<keyword evidence="3" id="KW-0285">Flavoprotein</keyword>
<dbReference type="PANTHER" id="PTHR11985">
    <property type="entry name" value="GLYCEROL-3-PHOSPHATE DEHYDROGENASE"/>
    <property type="match status" value="1"/>
</dbReference>
<gene>
    <name evidence="7" type="ORF">ME3_00797</name>
</gene>
<keyword evidence="5" id="KW-0560">Oxidoreductase</keyword>
<dbReference type="Gene3D" id="3.30.9.10">
    <property type="entry name" value="D-Amino Acid Oxidase, subunit A, domain 2"/>
    <property type="match status" value="1"/>
</dbReference>
<dbReference type="Gene3D" id="3.50.50.60">
    <property type="entry name" value="FAD/NAD(P)-binding domain"/>
    <property type="match status" value="1"/>
</dbReference>
<dbReference type="InterPro" id="IPR000447">
    <property type="entry name" value="G3P_DH_FAD-dep"/>
</dbReference>
<keyword evidence="8" id="KW-1185">Reference proteome</keyword>
<name>J1JZR4_9HYPH</name>
<evidence type="ECO:0000259" key="6">
    <source>
        <dbReference type="Pfam" id="PF01266"/>
    </source>
</evidence>
<organism evidence="7 8">
    <name type="scientific">Bartonella melophagi K-2C</name>
    <dbReference type="NCBI Taxonomy" id="1094557"/>
    <lineage>
        <taxon>Bacteria</taxon>
        <taxon>Pseudomonadati</taxon>
        <taxon>Pseudomonadota</taxon>
        <taxon>Alphaproteobacteria</taxon>
        <taxon>Hyphomicrobiales</taxon>
        <taxon>Bartonellaceae</taxon>
        <taxon>Bartonella</taxon>
    </lineage>
</organism>
<dbReference type="AlphaFoldDB" id="J1JZR4"/>
<protein>
    <recommendedName>
        <fullName evidence="6">FAD dependent oxidoreductase domain-containing protein</fullName>
    </recommendedName>
</protein>
<dbReference type="InterPro" id="IPR036188">
    <property type="entry name" value="FAD/NAD-bd_sf"/>
</dbReference>
<accession>J1JZR4</accession>
<dbReference type="GO" id="GO:0046168">
    <property type="term" value="P:glycerol-3-phosphate catabolic process"/>
    <property type="evidence" value="ECO:0007669"/>
    <property type="project" value="TreeGrafter"/>
</dbReference>
<dbReference type="eggNOG" id="COG0578">
    <property type="taxonomic scope" value="Bacteria"/>
</dbReference>
<evidence type="ECO:0000256" key="5">
    <source>
        <dbReference type="ARBA" id="ARBA00023002"/>
    </source>
</evidence>
<comment type="cofactor">
    <cofactor evidence="1">
        <name>FAD</name>
        <dbReference type="ChEBI" id="CHEBI:57692"/>
    </cofactor>
</comment>
<evidence type="ECO:0000313" key="8">
    <source>
        <dbReference type="Proteomes" id="UP000009017"/>
    </source>
</evidence>
<evidence type="ECO:0000256" key="3">
    <source>
        <dbReference type="ARBA" id="ARBA00022630"/>
    </source>
</evidence>
<evidence type="ECO:0000256" key="2">
    <source>
        <dbReference type="ARBA" id="ARBA00007330"/>
    </source>
</evidence>
<dbReference type="HOGENOM" id="CLU_098923_1_0_5"/>
<dbReference type="PATRIC" id="fig|1094557.3.peg.838"/>
<sequence length="101" mass="11231">MKATTHYDLFIIGGGINGCGVVRDAAGRGFSVGLAEMNDLASGTSSASTKLVHGGLRYLKHYEFKLVREALKEREIIWHMAPHIVHPLRFILPYHQKMRAA</sequence>
<dbReference type="Proteomes" id="UP000009017">
    <property type="component" value="Unassembled WGS sequence"/>
</dbReference>
<dbReference type="PRINTS" id="PR01001">
    <property type="entry name" value="FADG3PDH"/>
</dbReference>
<reference evidence="7 8" key="1">
    <citation type="submission" date="2012-03" db="EMBL/GenBank/DDBJ databases">
        <title>The Genome Sequence of Bartonella melophagi K-2C.</title>
        <authorList>
            <consortium name="The Broad Institute Genome Sequencing Platform"/>
            <consortium name="The Broad Institute Genome Sequencing Center for Infectious Disease"/>
            <person name="Feldgarden M."/>
            <person name="Kirby J."/>
            <person name="Kosoy M."/>
            <person name="Birtles R."/>
            <person name="Probert W.S."/>
            <person name="Chiaraviglio L."/>
            <person name="Young S.K."/>
            <person name="Zeng Q."/>
            <person name="Gargeya S."/>
            <person name="Fitzgerald M."/>
            <person name="Haas B."/>
            <person name="Abouelleil A."/>
            <person name="Alvarado L."/>
            <person name="Arachchi H.M."/>
            <person name="Berlin A."/>
            <person name="Chapman S.B."/>
            <person name="Gearin G."/>
            <person name="Goldberg J."/>
            <person name="Griggs A."/>
            <person name="Gujja S."/>
            <person name="Hansen M."/>
            <person name="Heiman D."/>
            <person name="Howarth C."/>
            <person name="Larimer J."/>
            <person name="Lui A."/>
            <person name="MacDonald P.J.P."/>
            <person name="McCowen C."/>
            <person name="Montmayeur A."/>
            <person name="Murphy C."/>
            <person name="Neiman D."/>
            <person name="Pearson M."/>
            <person name="Priest M."/>
            <person name="Roberts A."/>
            <person name="Saif S."/>
            <person name="Shea T."/>
            <person name="Sisk P."/>
            <person name="Stolte C."/>
            <person name="Sykes S."/>
            <person name="Wortman J."/>
            <person name="Nusbaum C."/>
            <person name="Birren B."/>
        </authorList>
    </citation>
    <scope>NUCLEOTIDE SEQUENCE [LARGE SCALE GENOMIC DNA]</scope>
    <source>
        <strain evidence="7 8">K-2C</strain>
    </source>
</reference>
<evidence type="ECO:0000313" key="7">
    <source>
        <dbReference type="EMBL" id="EJF90245.1"/>
    </source>
</evidence>
<proteinExistence type="inferred from homology"/>
<evidence type="ECO:0000256" key="4">
    <source>
        <dbReference type="ARBA" id="ARBA00022827"/>
    </source>
</evidence>